<organism evidence="2 3">
    <name type="scientific">Stentor coeruleus</name>
    <dbReference type="NCBI Taxonomy" id="5963"/>
    <lineage>
        <taxon>Eukaryota</taxon>
        <taxon>Sar</taxon>
        <taxon>Alveolata</taxon>
        <taxon>Ciliophora</taxon>
        <taxon>Postciliodesmatophora</taxon>
        <taxon>Heterotrichea</taxon>
        <taxon>Heterotrichida</taxon>
        <taxon>Stentoridae</taxon>
        <taxon>Stentor</taxon>
    </lineage>
</organism>
<dbReference type="EMBL" id="MPUH01000031">
    <property type="protein sequence ID" value="OMJ94113.1"/>
    <property type="molecule type" value="Genomic_DNA"/>
</dbReference>
<dbReference type="Proteomes" id="UP000187209">
    <property type="component" value="Unassembled WGS sequence"/>
</dbReference>
<accession>A0A1R2CYQ6</accession>
<evidence type="ECO:0000313" key="3">
    <source>
        <dbReference type="Proteomes" id="UP000187209"/>
    </source>
</evidence>
<gene>
    <name evidence="2" type="ORF">SteCoe_2744</name>
</gene>
<evidence type="ECO:0000256" key="1">
    <source>
        <dbReference type="SAM" id="MobiDB-lite"/>
    </source>
</evidence>
<name>A0A1R2CYQ6_9CILI</name>
<sequence>MEGQRPRTRTELYEKRKLEMRKLGGEFMEKFVNEHPHIVDIPCQSASPYVQFAPQYVENPKIATKSELDFARRRRAILENEKTKNFNCKTLSERVEERERIMALTAPMIQIKRKMDEQRKKDLDQCKEKFSKRLIGIHGEELPKFSEHLQDYWKLKNGYIETPTIKSKEQTFSRPVSEFCRLRVKSSPIDYQIPLKPGEINPFPNYIPPESDITSLRGSSRSRFTDESFFSRPASQRISQTPSRDSKVSIPVTTNDRPVSEKKTRPLTANTRIKTSVNDKCLIRSRGFQ</sequence>
<evidence type="ECO:0000313" key="2">
    <source>
        <dbReference type="EMBL" id="OMJ94113.1"/>
    </source>
</evidence>
<dbReference type="AlphaFoldDB" id="A0A1R2CYQ6"/>
<reference evidence="2 3" key="1">
    <citation type="submission" date="2016-11" db="EMBL/GenBank/DDBJ databases">
        <title>The macronuclear genome of Stentor coeruleus: a giant cell with tiny introns.</title>
        <authorList>
            <person name="Slabodnick M."/>
            <person name="Ruby J.G."/>
            <person name="Reiff S.B."/>
            <person name="Swart E.C."/>
            <person name="Gosai S."/>
            <person name="Prabakaran S."/>
            <person name="Witkowska E."/>
            <person name="Larue G.E."/>
            <person name="Fisher S."/>
            <person name="Freeman R.M."/>
            <person name="Gunawardena J."/>
            <person name="Chu W."/>
            <person name="Stover N.A."/>
            <person name="Gregory B.D."/>
            <person name="Nowacki M."/>
            <person name="Derisi J."/>
            <person name="Roy S.W."/>
            <person name="Marshall W.F."/>
            <person name="Sood P."/>
        </authorList>
    </citation>
    <scope>NUCLEOTIDE SEQUENCE [LARGE SCALE GENOMIC DNA]</scope>
    <source>
        <strain evidence="2">WM001</strain>
    </source>
</reference>
<feature type="compositionally biased region" description="Polar residues" evidence="1">
    <location>
        <begin position="233"/>
        <end position="243"/>
    </location>
</feature>
<keyword evidence="3" id="KW-1185">Reference proteome</keyword>
<comment type="caution">
    <text evidence="2">The sequence shown here is derived from an EMBL/GenBank/DDBJ whole genome shotgun (WGS) entry which is preliminary data.</text>
</comment>
<feature type="region of interest" description="Disordered" evidence="1">
    <location>
        <begin position="224"/>
        <end position="263"/>
    </location>
</feature>
<proteinExistence type="predicted"/>
<protein>
    <submittedName>
        <fullName evidence="2">Uncharacterized protein</fullName>
    </submittedName>
</protein>